<dbReference type="PRINTS" id="PR01046">
    <property type="entry name" value="TRNASYNTHPRO"/>
</dbReference>
<evidence type="ECO:0000256" key="5">
    <source>
        <dbReference type="ARBA" id="ARBA00022741"/>
    </source>
</evidence>
<dbReference type="HAMAP" id="MF_01570">
    <property type="entry name" value="Pro_tRNA_synth_type2"/>
    <property type="match status" value="1"/>
</dbReference>
<evidence type="ECO:0000256" key="2">
    <source>
        <dbReference type="ARBA" id="ARBA00011738"/>
    </source>
</evidence>
<dbReference type="SUPFAM" id="SSF52954">
    <property type="entry name" value="Class II aaRS ABD-related"/>
    <property type="match status" value="1"/>
</dbReference>
<dbReference type="GO" id="GO:0005829">
    <property type="term" value="C:cytosol"/>
    <property type="evidence" value="ECO:0007669"/>
    <property type="project" value="TreeGrafter"/>
</dbReference>
<evidence type="ECO:0000259" key="11">
    <source>
        <dbReference type="PROSITE" id="PS50862"/>
    </source>
</evidence>
<comment type="similarity">
    <text evidence="10">Belongs to the class-II aminoacyl-tRNA synthetase family. ProS type 2 subfamily.</text>
</comment>
<dbReference type="CDD" id="cd00861">
    <property type="entry name" value="ProRS_anticodon_short"/>
    <property type="match status" value="1"/>
</dbReference>
<keyword evidence="5 10" id="KW-0547">Nucleotide-binding</keyword>
<keyword evidence="13" id="KW-1185">Reference proteome</keyword>
<keyword evidence="3 10" id="KW-0963">Cytoplasm</keyword>
<dbReference type="Pfam" id="PF00587">
    <property type="entry name" value="tRNA-synt_2b"/>
    <property type="match status" value="1"/>
</dbReference>
<evidence type="ECO:0000256" key="8">
    <source>
        <dbReference type="ARBA" id="ARBA00023146"/>
    </source>
</evidence>
<dbReference type="FunFam" id="3.40.50.800:FF:000032">
    <property type="entry name" value="Proline--tRNA ligase"/>
    <property type="match status" value="1"/>
</dbReference>
<dbReference type="AlphaFoldDB" id="A0A6L5Z441"/>
<name>A0A6L5Z441_9RHOB</name>
<comment type="subunit">
    <text evidence="2 10">Homodimer.</text>
</comment>
<reference evidence="12 13" key="1">
    <citation type="submission" date="2019-10" db="EMBL/GenBank/DDBJ databases">
        <title>Cognatihalovulum marinum gen. nov. sp. nov., a new member of the family Rhodobacteraceae isolated from deep seawater of the Northwest Indian Ocean.</title>
        <authorList>
            <person name="Ruan C."/>
            <person name="Wang J."/>
            <person name="Zheng X."/>
            <person name="Song L."/>
            <person name="Zhu Y."/>
            <person name="Huang Y."/>
            <person name="Lu Z."/>
            <person name="Du W."/>
            <person name="Huang L."/>
            <person name="Dai X."/>
        </authorList>
    </citation>
    <scope>NUCLEOTIDE SEQUENCE [LARGE SCALE GENOMIC DNA]</scope>
    <source>
        <strain evidence="12 13">2CG4</strain>
    </source>
</reference>
<dbReference type="Gene3D" id="3.40.50.800">
    <property type="entry name" value="Anticodon-binding domain"/>
    <property type="match status" value="1"/>
</dbReference>
<evidence type="ECO:0000256" key="4">
    <source>
        <dbReference type="ARBA" id="ARBA00022598"/>
    </source>
</evidence>
<evidence type="ECO:0000256" key="10">
    <source>
        <dbReference type="HAMAP-Rule" id="MF_01570"/>
    </source>
</evidence>
<dbReference type="EC" id="6.1.1.15" evidence="10"/>
<comment type="function">
    <text evidence="10">Catalyzes the attachment of proline to tRNA(Pro) in a two-step reaction: proline is first activated by ATP to form Pro-AMP and then transferred to the acceptor end of tRNA(Pro).</text>
</comment>
<organism evidence="12 13">
    <name type="scientific">Halovulum marinum</name>
    <dbReference type="NCBI Taxonomy" id="2662447"/>
    <lineage>
        <taxon>Bacteria</taxon>
        <taxon>Pseudomonadati</taxon>
        <taxon>Pseudomonadota</taxon>
        <taxon>Alphaproteobacteria</taxon>
        <taxon>Rhodobacterales</taxon>
        <taxon>Paracoccaceae</taxon>
        <taxon>Halovulum</taxon>
    </lineage>
</organism>
<evidence type="ECO:0000256" key="9">
    <source>
        <dbReference type="ARBA" id="ARBA00047671"/>
    </source>
</evidence>
<dbReference type="InterPro" id="IPR044140">
    <property type="entry name" value="ProRS_anticodon_short"/>
</dbReference>
<dbReference type="InterPro" id="IPR002316">
    <property type="entry name" value="Pro-tRNA-ligase_IIa"/>
</dbReference>
<comment type="catalytic activity">
    <reaction evidence="9 10">
        <text>tRNA(Pro) + L-proline + ATP = L-prolyl-tRNA(Pro) + AMP + diphosphate</text>
        <dbReference type="Rhea" id="RHEA:14305"/>
        <dbReference type="Rhea" id="RHEA-COMP:9700"/>
        <dbReference type="Rhea" id="RHEA-COMP:9702"/>
        <dbReference type="ChEBI" id="CHEBI:30616"/>
        <dbReference type="ChEBI" id="CHEBI:33019"/>
        <dbReference type="ChEBI" id="CHEBI:60039"/>
        <dbReference type="ChEBI" id="CHEBI:78442"/>
        <dbReference type="ChEBI" id="CHEBI:78532"/>
        <dbReference type="ChEBI" id="CHEBI:456215"/>
        <dbReference type="EC" id="6.1.1.15"/>
    </reaction>
</comment>
<dbReference type="PANTHER" id="PTHR42753:SF2">
    <property type="entry name" value="PROLINE--TRNA LIGASE"/>
    <property type="match status" value="1"/>
</dbReference>
<keyword evidence="8 10" id="KW-0030">Aminoacyl-tRNA synthetase</keyword>
<sequence length="446" mass="50564">MRLSRYFLPILKETPSEAQIVSHRLMLRAGMIRQASAGIYSWLPLGFKVLRRLEQIVHEEQQRAGHIPMLMPTIQSAELWQESGRYNAYGPEMLRIRDRHDRDMLYGPTNEELITDIFRSSVRSYRELPLTLYHIQWKFRDEIRPRFGVMRGREFLMKDGYNFDLTKEDALHAYNRHFVSYLRTYERMGLKAIPMRADTGPIGGDYSHEFLVLADTGESEVFYDSRVTDFEFGDRAIDFDDRAALQGIYDQWTSLYARTDETHDDTVFAEVPEDRRRKARGIEVGQIFYFGTKYSEPMGAKVQGPDGQAVPVHMGSHGIGVSRLVGALIEANHDENGIVWPASVAPFKVGVVNLKQGDTDADAACEALYAGLATRGLDPLYDDREERAGAKFAGMDLIGCPWRITVGPRGLKNGVVELTCRRTGESEELSPEAALDACAQRLARAL</sequence>
<dbReference type="InterPro" id="IPR004500">
    <property type="entry name" value="Pro-tRNA-synth_IIa_bac-type"/>
</dbReference>
<dbReference type="GO" id="GO:0005524">
    <property type="term" value="F:ATP binding"/>
    <property type="evidence" value="ECO:0007669"/>
    <property type="project" value="UniProtKB-UniRule"/>
</dbReference>
<dbReference type="EMBL" id="WIND01000015">
    <property type="protein sequence ID" value="MSU91089.1"/>
    <property type="molecule type" value="Genomic_DNA"/>
</dbReference>
<dbReference type="PROSITE" id="PS50862">
    <property type="entry name" value="AA_TRNA_LIGASE_II"/>
    <property type="match status" value="1"/>
</dbReference>
<evidence type="ECO:0000256" key="7">
    <source>
        <dbReference type="ARBA" id="ARBA00022917"/>
    </source>
</evidence>
<dbReference type="InterPro" id="IPR036621">
    <property type="entry name" value="Anticodon-bd_dom_sf"/>
</dbReference>
<dbReference type="InterPro" id="IPR045864">
    <property type="entry name" value="aa-tRNA-synth_II/BPL/LPL"/>
</dbReference>
<dbReference type="CDD" id="cd00779">
    <property type="entry name" value="ProRS_core_prok"/>
    <property type="match status" value="1"/>
</dbReference>
<protein>
    <recommendedName>
        <fullName evidence="10">Proline--tRNA ligase</fullName>
        <ecNumber evidence="10">6.1.1.15</ecNumber>
    </recommendedName>
    <alternativeName>
        <fullName evidence="10">Prolyl-tRNA synthetase</fullName>
        <shortName evidence="10">ProRS</shortName>
    </alternativeName>
</protein>
<dbReference type="PANTHER" id="PTHR42753">
    <property type="entry name" value="MITOCHONDRIAL RIBOSOME PROTEIN L39/PROLYL-TRNA LIGASE FAMILY MEMBER"/>
    <property type="match status" value="1"/>
</dbReference>
<comment type="caution">
    <text evidence="12">The sequence shown here is derived from an EMBL/GenBank/DDBJ whole genome shotgun (WGS) entry which is preliminary data.</text>
</comment>
<keyword evidence="7 10" id="KW-0648">Protein biosynthesis</keyword>
<evidence type="ECO:0000256" key="6">
    <source>
        <dbReference type="ARBA" id="ARBA00022840"/>
    </source>
</evidence>
<comment type="subcellular location">
    <subcellularLocation>
        <location evidence="1 10">Cytoplasm</location>
    </subcellularLocation>
</comment>
<dbReference type="InterPro" id="IPR004154">
    <property type="entry name" value="Anticodon-bd"/>
</dbReference>
<evidence type="ECO:0000313" key="13">
    <source>
        <dbReference type="Proteomes" id="UP000474957"/>
    </source>
</evidence>
<dbReference type="InterPro" id="IPR050062">
    <property type="entry name" value="Pro-tRNA_synthetase"/>
</dbReference>
<dbReference type="Pfam" id="PF03129">
    <property type="entry name" value="HGTP_anticodon"/>
    <property type="match status" value="1"/>
</dbReference>
<dbReference type="SUPFAM" id="SSF55681">
    <property type="entry name" value="Class II aaRS and biotin synthetases"/>
    <property type="match status" value="1"/>
</dbReference>
<dbReference type="InterPro" id="IPR023716">
    <property type="entry name" value="Prolyl-tRNA_ligase_IIa_type2"/>
</dbReference>
<proteinExistence type="inferred from homology"/>
<dbReference type="NCBIfam" id="TIGR00409">
    <property type="entry name" value="proS_fam_II"/>
    <property type="match status" value="1"/>
</dbReference>
<dbReference type="GO" id="GO:0004827">
    <property type="term" value="F:proline-tRNA ligase activity"/>
    <property type="evidence" value="ECO:0007669"/>
    <property type="project" value="UniProtKB-UniRule"/>
</dbReference>
<accession>A0A6L5Z441</accession>
<dbReference type="RefSeq" id="WP_154447893.1">
    <property type="nucleotide sequence ID" value="NZ_WIND01000015.1"/>
</dbReference>
<dbReference type="InterPro" id="IPR006195">
    <property type="entry name" value="aa-tRNA-synth_II"/>
</dbReference>
<dbReference type="NCBIfam" id="NF008979">
    <property type="entry name" value="PRK12325.1"/>
    <property type="match status" value="1"/>
</dbReference>
<feature type="domain" description="Aminoacyl-transfer RNA synthetases class-II family profile" evidence="11">
    <location>
        <begin position="33"/>
        <end position="341"/>
    </location>
</feature>
<keyword evidence="4 10" id="KW-0436">Ligase</keyword>
<keyword evidence="6 10" id="KW-0067">ATP-binding</keyword>
<evidence type="ECO:0000256" key="1">
    <source>
        <dbReference type="ARBA" id="ARBA00004496"/>
    </source>
</evidence>
<dbReference type="Proteomes" id="UP000474957">
    <property type="component" value="Unassembled WGS sequence"/>
</dbReference>
<dbReference type="InterPro" id="IPR002314">
    <property type="entry name" value="aa-tRNA-synt_IIb"/>
</dbReference>
<evidence type="ECO:0000313" key="12">
    <source>
        <dbReference type="EMBL" id="MSU91089.1"/>
    </source>
</evidence>
<dbReference type="FunFam" id="3.30.930.10:FF:000042">
    <property type="entry name" value="probable proline--tRNA ligase, mitochondrial"/>
    <property type="match status" value="1"/>
</dbReference>
<evidence type="ECO:0000256" key="3">
    <source>
        <dbReference type="ARBA" id="ARBA00022490"/>
    </source>
</evidence>
<dbReference type="InterPro" id="IPR033730">
    <property type="entry name" value="ProRS_core_prok"/>
</dbReference>
<dbReference type="GO" id="GO:0006433">
    <property type="term" value="P:prolyl-tRNA aminoacylation"/>
    <property type="evidence" value="ECO:0007669"/>
    <property type="project" value="UniProtKB-UniRule"/>
</dbReference>
<dbReference type="Gene3D" id="3.30.930.10">
    <property type="entry name" value="Bira Bifunctional Protein, Domain 2"/>
    <property type="match status" value="1"/>
</dbReference>
<gene>
    <name evidence="10" type="primary">proS</name>
    <name evidence="12" type="ORF">GE300_15980</name>
</gene>